<dbReference type="RefSeq" id="WP_072758602.1">
    <property type="nucleotide sequence ID" value="NZ_FRDJ01000003.1"/>
</dbReference>
<name>A0A1M7SEK4_FERGO</name>
<protein>
    <submittedName>
        <fullName evidence="1">Uncharacterized protein</fullName>
    </submittedName>
</protein>
<dbReference type="EMBL" id="FRDJ01000003">
    <property type="protein sequence ID" value="SHN56712.1"/>
    <property type="molecule type" value="Genomic_DNA"/>
</dbReference>
<keyword evidence="2" id="KW-1185">Reference proteome</keyword>
<dbReference type="Proteomes" id="UP000184207">
    <property type="component" value="Unassembled WGS sequence"/>
</dbReference>
<evidence type="ECO:0000313" key="2">
    <source>
        <dbReference type="Proteomes" id="UP000184207"/>
    </source>
</evidence>
<proteinExistence type="predicted"/>
<gene>
    <name evidence="1" type="ORF">SAMN02745226_00807</name>
</gene>
<dbReference type="AlphaFoldDB" id="A0A1M7SEK4"/>
<accession>A0A1M7SEK4</accession>
<dbReference type="OrthoDB" id="45423at2"/>
<sequence length="173" mass="20243">MSYIELLVCLIISTIIFISALDGYSHVLQHMAYILNTNIRTLRVFHVINYIRFDYHRHATKQPNSKYSKTLSTSSFAFDEKVENLKRVLYKCVGPLEGKTTIYRDTYDIYTKRLLNRRVYTLYGEFSLELSADKRYLLINNPYYGVAKIPISLPDVQIVSIIVTKVRENNETK</sequence>
<reference evidence="2" key="1">
    <citation type="submission" date="2016-12" db="EMBL/GenBank/DDBJ databases">
        <authorList>
            <person name="Varghese N."/>
            <person name="Submissions S."/>
        </authorList>
    </citation>
    <scope>NUCLEOTIDE SEQUENCE [LARGE SCALE GENOMIC DNA]</scope>
    <source>
        <strain evidence="2">DSM 13020</strain>
    </source>
</reference>
<dbReference type="STRING" id="1121883.SAMN02745226_00807"/>
<organism evidence="1 2">
    <name type="scientific">Fervidobacterium gondwanense DSM 13020</name>
    <dbReference type="NCBI Taxonomy" id="1121883"/>
    <lineage>
        <taxon>Bacteria</taxon>
        <taxon>Thermotogati</taxon>
        <taxon>Thermotogota</taxon>
        <taxon>Thermotogae</taxon>
        <taxon>Thermotogales</taxon>
        <taxon>Fervidobacteriaceae</taxon>
        <taxon>Fervidobacterium</taxon>
    </lineage>
</organism>
<evidence type="ECO:0000313" key="1">
    <source>
        <dbReference type="EMBL" id="SHN56712.1"/>
    </source>
</evidence>